<reference evidence="2 4" key="2">
    <citation type="journal article" date="2018" name="Plant J.">
        <title>The Physcomitrella patens chromosome-scale assembly reveals moss genome structure and evolution.</title>
        <authorList>
            <person name="Lang D."/>
            <person name="Ullrich K.K."/>
            <person name="Murat F."/>
            <person name="Fuchs J."/>
            <person name="Jenkins J."/>
            <person name="Haas F.B."/>
            <person name="Piednoel M."/>
            <person name="Gundlach H."/>
            <person name="Van Bel M."/>
            <person name="Meyberg R."/>
            <person name="Vives C."/>
            <person name="Morata J."/>
            <person name="Symeonidi A."/>
            <person name="Hiss M."/>
            <person name="Muchero W."/>
            <person name="Kamisugi Y."/>
            <person name="Saleh O."/>
            <person name="Blanc G."/>
            <person name="Decker E.L."/>
            <person name="van Gessel N."/>
            <person name="Grimwood J."/>
            <person name="Hayes R.D."/>
            <person name="Graham S.W."/>
            <person name="Gunter L.E."/>
            <person name="McDaniel S.F."/>
            <person name="Hoernstein S.N.W."/>
            <person name="Larsson A."/>
            <person name="Li F.W."/>
            <person name="Perroud P.F."/>
            <person name="Phillips J."/>
            <person name="Ranjan P."/>
            <person name="Rokshar D.S."/>
            <person name="Rothfels C.J."/>
            <person name="Schneider L."/>
            <person name="Shu S."/>
            <person name="Stevenson D.W."/>
            <person name="Thummler F."/>
            <person name="Tillich M."/>
            <person name="Villarreal Aguilar J.C."/>
            <person name="Widiez T."/>
            <person name="Wong G.K."/>
            <person name="Wymore A."/>
            <person name="Zhang Y."/>
            <person name="Zimmer A.D."/>
            <person name="Quatrano R.S."/>
            <person name="Mayer K.F.X."/>
            <person name="Goodstein D."/>
            <person name="Casacuberta J.M."/>
            <person name="Vandepoele K."/>
            <person name="Reski R."/>
            <person name="Cuming A.C."/>
            <person name="Tuskan G.A."/>
            <person name="Maumus F."/>
            <person name="Salse J."/>
            <person name="Schmutz J."/>
            <person name="Rensing S.A."/>
        </authorList>
    </citation>
    <scope>NUCLEOTIDE SEQUENCE [LARGE SCALE GENOMIC DNA]</scope>
    <source>
        <strain evidence="3 4">cv. Gransden 2004</strain>
    </source>
</reference>
<organism evidence="2">
    <name type="scientific">Physcomitrium patens</name>
    <name type="common">Spreading-leaved earth moss</name>
    <name type="synonym">Physcomitrella patens</name>
    <dbReference type="NCBI Taxonomy" id="3218"/>
    <lineage>
        <taxon>Eukaryota</taxon>
        <taxon>Viridiplantae</taxon>
        <taxon>Streptophyta</taxon>
        <taxon>Embryophyta</taxon>
        <taxon>Bryophyta</taxon>
        <taxon>Bryophytina</taxon>
        <taxon>Bryopsida</taxon>
        <taxon>Funariidae</taxon>
        <taxon>Funariales</taxon>
        <taxon>Funariaceae</taxon>
        <taxon>Physcomitrium</taxon>
    </lineage>
</organism>
<dbReference type="InParanoid" id="A0A2K1L1F0"/>
<dbReference type="EnsemblPlants" id="Pp3c2_13799V3.1">
    <property type="protein sequence ID" value="Pp3c2_13799V3.1"/>
    <property type="gene ID" value="Pp3c2_13799"/>
</dbReference>
<feature type="transmembrane region" description="Helical" evidence="1">
    <location>
        <begin position="16"/>
        <end position="36"/>
    </location>
</feature>
<reference evidence="3" key="3">
    <citation type="submission" date="2020-12" db="UniProtKB">
        <authorList>
            <consortium name="EnsemblPlants"/>
        </authorList>
    </citation>
    <scope>IDENTIFICATION</scope>
</reference>
<keyword evidence="4" id="KW-1185">Reference proteome</keyword>
<dbReference type="AlphaFoldDB" id="A0A2K1L1F0"/>
<keyword evidence="1" id="KW-1133">Transmembrane helix</keyword>
<dbReference type="Gramene" id="Pp3c2_13799V3.1">
    <property type="protein sequence ID" value="Pp3c2_13799V3.1"/>
    <property type="gene ID" value="Pp3c2_13799"/>
</dbReference>
<dbReference type="Proteomes" id="UP000006727">
    <property type="component" value="Chromosome 2"/>
</dbReference>
<feature type="transmembrane region" description="Helical" evidence="1">
    <location>
        <begin position="42"/>
        <end position="62"/>
    </location>
</feature>
<gene>
    <name evidence="2" type="ORF">PHYPA_002644</name>
</gene>
<reference evidence="2 4" key="1">
    <citation type="journal article" date="2008" name="Science">
        <title>The Physcomitrella genome reveals evolutionary insights into the conquest of land by plants.</title>
        <authorList>
            <person name="Rensing S."/>
            <person name="Lang D."/>
            <person name="Zimmer A."/>
            <person name="Terry A."/>
            <person name="Salamov A."/>
            <person name="Shapiro H."/>
            <person name="Nishiyama T."/>
            <person name="Perroud P.-F."/>
            <person name="Lindquist E."/>
            <person name="Kamisugi Y."/>
            <person name="Tanahashi T."/>
            <person name="Sakakibara K."/>
            <person name="Fujita T."/>
            <person name="Oishi K."/>
            <person name="Shin-I T."/>
            <person name="Kuroki Y."/>
            <person name="Toyoda A."/>
            <person name="Suzuki Y."/>
            <person name="Hashimoto A."/>
            <person name="Yamaguchi K."/>
            <person name="Sugano A."/>
            <person name="Kohara Y."/>
            <person name="Fujiyama A."/>
            <person name="Anterola A."/>
            <person name="Aoki S."/>
            <person name="Ashton N."/>
            <person name="Barbazuk W.B."/>
            <person name="Barker E."/>
            <person name="Bennetzen J."/>
            <person name="Bezanilla M."/>
            <person name="Blankenship R."/>
            <person name="Cho S.H."/>
            <person name="Dutcher S."/>
            <person name="Estelle M."/>
            <person name="Fawcett J.A."/>
            <person name="Gundlach H."/>
            <person name="Hanada K."/>
            <person name="Heyl A."/>
            <person name="Hicks K.A."/>
            <person name="Hugh J."/>
            <person name="Lohr M."/>
            <person name="Mayer K."/>
            <person name="Melkozernov A."/>
            <person name="Murata T."/>
            <person name="Nelson D."/>
            <person name="Pils B."/>
            <person name="Prigge M."/>
            <person name="Reiss B."/>
            <person name="Renner T."/>
            <person name="Rombauts S."/>
            <person name="Rushton P."/>
            <person name="Sanderfoot A."/>
            <person name="Schween G."/>
            <person name="Shiu S.-H."/>
            <person name="Stueber K."/>
            <person name="Theodoulou F.L."/>
            <person name="Tu H."/>
            <person name="Van de Peer Y."/>
            <person name="Verrier P.J."/>
            <person name="Waters E."/>
            <person name="Wood A."/>
            <person name="Yang L."/>
            <person name="Cove D."/>
            <person name="Cuming A."/>
            <person name="Hasebe M."/>
            <person name="Lucas S."/>
            <person name="Mishler D.B."/>
            <person name="Reski R."/>
            <person name="Grigoriev I."/>
            <person name="Quatrano R.S."/>
            <person name="Boore J.L."/>
        </authorList>
    </citation>
    <scope>NUCLEOTIDE SEQUENCE [LARGE SCALE GENOMIC DNA]</scope>
    <source>
        <strain evidence="3 4">cv. Gransden 2004</strain>
    </source>
</reference>
<sequence length="72" mass="8438">MHINCTEEQLCAHPKLLFIHLLLVWFLVSCTMYAMLKIASDADLHTIFNFFWFMALLHNSVIEGMKICIIRP</sequence>
<accession>A0A2K1L1F0</accession>
<evidence type="ECO:0000256" key="1">
    <source>
        <dbReference type="SAM" id="Phobius"/>
    </source>
</evidence>
<dbReference type="EMBL" id="ABEU02000002">
    <property type="protein sequence ID" value="PNR59852.1"/>
    <property type="molecule type" value="Genomic_DNA"/>
</dbReference>
<evidence type="ECO:0000313" key="4">
    <source>
        <dbReference type="Proteomes" id="UP000006727"/>
    </source>
</evidence>
<keyword evidence="1" id="KW-0472">Membrane</keyword>
<protein>
    <submittedName>
        <fullName evidence="2 3">Uncharacterized protein</fullName>
    </submittedName>
</protein>
<evidence type="ECO:0000313" key="3">
    <source>
        <dbReference type="EnsemblPlants" id="Pp3c2_13799V3.1"/>
    </source>
</evidence>
<proteinExistence type="predicted"/>
<keyword evidence="1" id="KW-0812">Transmembrane</keyword>
<name>A0A2K1L1F0_PHYPA</name>
<evidence type="ECO:0000313" key="2">
    <source>
        <dbReference type="EMBL" id="PNR59852.1"/>
    </source>
</evidence>